<comment type="caution">
    <text evidence="2">The sequence shown here is derived from an EMBL/GenBank/DDBJ whole genome shotgun (WGS) entry which is preliminary data.</text>
</comment>
<gene>
    <name evidence="2" type="ORF">Dcar01_01767</name>
</gene>
<dbReference type="EMBL" id="BAABRP010000005">
    <property type="protein sequence ID" value="GAA5513041.1"/>
    <property type="molecule type" value="Genomic_DNA"/>
</dbReference>
<proteinExistence type="predicted"/>
<organism evidence="2 3">
    <name type="scientific">Deinococcus carri</name>
    <dbReference type="NCBI Taxonomy" id="1211323"/>
    <lineage>
        <taxon>Bacteria</taxon>
        <taxon>Thermotogati</taxon>
        <taxon>Deinococcota</taxon>
        <taxon>Deinococci</taxon>
        <taxon>Deinococcales</taxon>
        <taxon>Deinococcaceae</taxon>
        <taxon>Deinococcus</taxon>
    </lineage>
</organism>
<feature type="transmembrane region" description="Helical" evidence="1">
    <location>
        <begin position="31"/>
        <end position="51"/>
    </location>
</feature>
<evidence type="ECO:0000313" key="3">
    <source>
        <dbReference type="Proteomes" id="UP001401887"/>
    </source>
</evidence>
<accession>A0ABP9W7D2</accession>
<keyword evidence="1" id="KW-0472">Membrane</keyword>
<feature type="transmembrane region" description="Helical" evidence="1">
    <location>
        <begin position="7"/>
        <end position="25"/>
    </location>
</feature>
<keyword evidence="3" id="KW-1185">Reference proteome</keyword>
<sequence>MNPKKQSLLSAWPLLIAVLILLHFISSLVFFRVYHLGSVAAALLLLLYASFARNAK</sequence>
<dbReference type="Proteomes" id="UP001401887">
    <property type="component" value="Unassembled WGS sequence"/>
</dbReference>
<evidence type="ECO:0000313" key="2">
    <source>
        <dbReference type="EMBL" id="GAA5513041.1"/>
    </source>
</evidence>
<reference evidence="2 3" key="1">
    <citation type="submission" date="2024-02" db="EMBL/GenBank/DDBJ databases">
        <title>Deinococcus carri NBRC 110142.</title>
        <authorList>
            <person name="Ichikawa N."/>
            <person name="Katano-Makiyama Y."/>
            <person name="Hidaka K."/>
        </authorList>
    </citation>
    <scope>NUCLEOTIDE SEQUENCE [LARGE SCALE GENOMIC DNA]</scope>
    <source>
        <strain evidence="2 3">NBRC 110142</strain>
    </source>
</reference>
<keyword evidence="1" id="KW-0812">Transmembrane</keyword>
<evidence type="ECO:0000256" key="1">
    <source>
        <dbReference type="SAM" id="Phobius"/>
    </source>
</evidence>
<name>A0ABP9W7D2_9DEIO</name>
<keyword evidence="1" id="KW-1133">Transmembrane helix</keyword>
<protein>
    <submittedName>
        <fullName evidence="2">Uncharacterized protein</fullName>
    </submittedName>
</protein>